<keyword evidence="3" id="KW-1185">Reference proteome</keyword>
<dbReference type="PROSITE" id="PS50853">
    <property type="entry name" value="FN3"/>
    <property type="match status" value="1"/>
</dbReference>
<dbReference type="Proteomes" id="UP000266183">
    <property type="component" value="Chromosome"/>
</dbReference>
<dbReference type="AlphaFoldDB" id="A0A385SL66"/>
<dbReference type="InterPro" id="IPR036116">
    <property type="entry name" value="FN3_sf"/>
</dbReference>
<evidence type="ECO:0000259" key="1">
    <source>
        <dbReference type="PROSITE" id="PS50853"/>
    </source>
</evidence>
<name>A0A385SL66_9BACT</name>
<sequence>MKKIVRVALNMRLMNDEVLEVKIQSILRNMANNVNFPAPIPEVQALDVAFKAFQAALVAQRTGSKEDTARKNELRAALAVAYRNLGNVVDAKSNNDLSVLLSTGFDARKEPTRTGRLEKPDGLQVTPTTLPGSVKMSIGKVASATLYMFQYAPSPVTEESQWKTINSTTRTKTIDNLELGKQYAFRVAVAGSDPEVVHSDVVLRFVA</sequence>
<dbReference type="KEGG" id="chk:D4L85_18830"/>
<accession>A0A385SL66</accession>
<dbReference type="InterPro" id="IPR003961">
    <property type="entry name" value="FN3_dom"/>
</dbReference>
<dbReference type="Gene3D" id="2.60.40.10">
    <property type="entry name" value="Immunoglobulins"/>
    <property type="match status" value="1"/>
</dbReference>
<dbReference type="RefSeq" id="WP_119755756.1">
    <property type="nucleotide sequence ID" value="NZ_CP032382.1"/>
</dbReference>
<evidence type="ECO:0000313" key="2">
    <source>
        <dbReference type="EMBL" id="AYB32503.1"/>
    </source>
</evidence>
<protein>
    <recommendedName>
        <fullName evidence="1">Fibronectin type-III domain-containing protein</fullName>
    </recommendedName>
</protein>
<gene>
    <name evidence="2" type="ORF">D4L85_18830</name>
</gene>
<dbReference type="SUPFAM" id="SSF49265">
    <property type="entry name" value="Fibronectin type III"/>
    <property type="match status" value="1"/>
</dbReference>
<feature type="domain" description="Fibronectin type-III" evidence="1">
    <location>
        <begin position="119"/>
        <end position="207"/>
    </location>
</feature>
<organism evidence="2 3">
    <name type="scientific">Chryseolinea soli</name>
    <dbReference type="NCBI Taxonomy" id="2321403"/>
    <lineage>
        <taxon>Bacteria</taxon>
        <taxon>Pseudomonadati</taxon>
        <taxon>Bacteroidota</taxon>
        <taxon>Cytophagia</taxon>
        <taxon>Cytophagales</taxon>
        <taxon>Fulvivirgaceae</taxon>
        <taxon>Chryseolinea</taxon>
    </lineage>
</organism>
<dbReference type="EMBL" id="CP032382">
    <property type="protein sequence ID" value="AYB32503.1"/>
    <property type="molecule type" value="Genomic_DNA"/>
</dbReference>
<dbReference type="OrthoDB" id="675942at2"/>
<dbReference type="InterPro" id="IPR013783">
    <property type="entry name" value="Ig-like_fold"/>
</dbReference>
<evidence type="ECO:0000313" key="3">
    <source>
        <dbReference type="Proteomes" id="UP000266183"/>
    </source>
</evidence>
<proteinExistence type="predicted"/>
<reference evidence="3" key="1">
    <citation type="submission" date="2018-09" db="EMBL/GenBank/DDBJ databases">
        <title>Chryseolinea sp. KIS68-18 isolated from soil.</title>
        <authorList>
            <person name="Weon H.-Y."/>
            <person name="Kwon S.-W."/>
            <person name="Lee S.A."/>
        </authorList>
    </citation>
    <scope>NUCLEOTIDE SEQUENCE [LARGE SCALE GENOMIC DNA]</scope>
    <source>
        <strain evidence="3">KIS68-18</strain>
    </source>
</reference>
<dbReference type="CDD" id="cd00063">
    <property type="entry name" value="FN3"/>
    <property type="match status" value="1"/>
</dbReference>